<protein>
    <submittedName>
        <fullName evidence="2">Uncharacterized protein</fullName>
    </submittedName>
</protein>
<keyword evidence="1" id="KW-0812">Transmembrane</keyword>
<keyword evidence="1" id="KW-1133">Transmembrane helix</keyword>
<accession>A0A815SA33</accession>
<comment type="caution">
    <text evidence="2">The sequence shown here is derived from an EMBL/GenBank/DDBJ whole genome shotgun (WGS) entry which is preliminary data.</text>
</comment>
<dbReference type="OrthoDB" id="10525477at2759"/>
<dbReference type="EMBL" id="CAJNOO010009105">
    <property type="protein sequence ID" value="CAF1489233.1"/>
    <property type="molecule type" value="Genomic_DNA"/>
</dbReference>
<dbReference type="AlphaFoldDB" id="A0A815SA33"/>
<evidence type="ECO:0000256" key="1">
    <source>
        <dbReference type="SAM" id="Phobius"/>
    </source>
</evidence>
<reference evidence="2" key="1">
    <citation type="submission" date="2021-02" db="EMBL/GenBank/DDBJ databases">
        <authorList>
            <person name="Nowell W R."/>
        </authorList>
    </citation>
    <scope>NUCLEOTIDE SEQUENCE</scope>
</reference>
<keyword evidence="1" id="KW-0472">Membrane</keyword>
<gene>
    <name evidence="2" type="ORF">RFH988_LOCUS38330</name>
</gene>
<organism evidence="2 3">
    <name type="scientific">Rotaria sordida</name>
    <dbReference type="NCBI Taxonomy" id="392033"/>
    <lineage>
        <taxon>Eukaryota</taxon>
        <taxon>Metazoa</taxon>
        <taxon>Spiralia</taxon>
        <taxon>Gnathifera</taxon>
        <taxon>Rotifera</taxon>
        <taxon>Eurotatoria</taxon>
        <taxon>Bdelloidea</taxon>
        <taxon>Philodinida</taxon>
        <taxon>Philodinidae</taxon>
        <taxon>Rotaria</taxon>
    </lineage>
</organism>
<evidence type="ECO:0000313" key="2">
    <source>
        <dbReference type="EMBL" id="CAF1489233.1"/>
    </source>
</evidence>
<feature type="transmembrane region" description="Helical" evidence="1">
    <location>
        <begin position="66"/>
        <end position="86"/>
    </location>
</feature>
<feature type="non-terminal residue" evidence="2">
    <location>
        <position position="1"/>
    </location>
</feature>
<evidence type="ECO:0000313" key="3">
    <source>
        <dbReference type="Proteomes" id="UP000663882"/>
    </source>
</evidence>
<name>A0A815SA33_9BILA</name>
<dbReference type="Proteomes" id="UP000663882">
    <property type="component" value="Unassembled WGS sequence"/>
</dbReference>
<proteinExistence type="predicted"/>
<sequence>NSKTILFIKRSDKPTYANNKGNRHDKSKDSYANIDDYSVRVYNSSSSSIRILSNELSIILCSSLTYVHYLINLYFHLVIVIMYKYVQVLKQDN</sequence>